<dbReference type="Pfam" id="PF13602">
    <property type="entry name" value="ADH_zinc_N_2"/>
    <property type="match status" value="1"/>
</dbReference>
<keyword evidence="2" id="KW-0560">Oxidoreductase</keyword>
<evidence type="ECO:0000313" key="5">
    <source>
        <dbReference type="Proteomes" id="UP001241110"/>
    </source>
</evidence>
<dbReference type="Pfam" id="PF08240">
    <property type="entry name" value="ADH_N"/>
    <property type="match status" value="1"/>
</dbReference>
<name>A0AAE3U9W8_9BACT</name>
<reference evidence="4" key="1">
    <citation type="submission" date="2023-05" db="EMBL/GenBank/DDBJ databases">
        <authorList>
            <person name="Zhang X."/>
        </authorList>
    </citation>
    <scope>NUCLEOTIDE SEQUENCE</scope>
    <source>
        <strain evidence="4">YF14B1</strain>
    </source>
</reference>
<dbReference type="SUPFAM" id="SSF50129">
    <property type="entry name" value="GroES-like"/>
    <property type="match status" value="1"/>
</dbReference>
<evidence type="ECO:0000256" key="2">
    <source>
        <dbReference type="ARBA" id="ARBA00023002"/>
    </source>
</evidence>
<dbReference type="Proteomes" id="UP001241110">
    <property type="component" value="Unassembled WGS sequence"/>
</dbReference>
<dbReference type="Gene3D" id="3.40.50.720">
    <property type="entry name" value="NAD(P)-binding Rossmann-like Domain"/>
    <property type="match status" value="1"/>
</dbReference>
<feature type="domain" description="Enoyl reductase (ER)" evidence="3">
    <location>
        <begin position="22"/>
        <end position="338"/>
    </location>
</feature>
<dbReference type="InterPro" id="IPR036291">
    <property type="entry name" value="NAD(P)-bd_dom_sf"/>
</dbReference>
<evidence type="ECO:0000256" key="1">
    <source>
        <dbReference type="ARBA" id="ARBA00022857"/>
    </source>
</evidence>
<evidence type="ECO:0000313" key="4">
    <source>
        <dbReference type="EMBL" id="MDJ1485549.1"/>
    </source>
</evidence>
<dbReference type="InterPro" id="IPR020843">
    <property type="entry name" value="ER"/>
</dbReference>
<dbReference type="AlphaFoldDB" id="A0AAE3U9W8"/>
<proteinExistence type="predicted"/>
<dbReference type="GO" id="GO:0016651">
    <property type="term" value="F:oxidoreductase activity, acting on NAD(P)H"/>
    <property type="evidence" value="ECO:0007669"/>
    <property type="project" value="TreeGrafter"/>
</dbReference>
<dbReference type="PANTHER" id="PTHR48106">
    <property type="entry name" value="QUINONE OXIDOREDUCTASE PIG3-RELATED"/>
    <property type="match status" value="1"/>
</dbReference>
<evidence type="ECO:0000259" key="3">
    <source>
        <dbReference type="SMART" id="SM00829"/>
    </source>
</evidence>
<dbReference type="RefSeq" id="WP_313988255.1">
    <property type="nucleotide sequence ID" value="NZ_JASJOS010000021.1"/>
</dbReference>
<protein>
    <submittedName>
        <fullName evidence="4">Zinc-binding dehydrogenase</fullName>
    </submittedName>
</protein>
<dbReference type="Gene3D" id="3.90.180.10">
    <property type="entry name" value="Medium-chain alcohol dehydrogenases, catalytic domain"/>
    <property type="match status" value="1"/>
</dbReference>
<dbReference type="InterPro" id="IPR013154">
    <property type="entry name" value="ADH-like_N"/>
</dbReference>
<dbReference type="EMBL" id="JASJOS010000021">
    <property type="protein sequence ID" value="MDJ1485549.1"/>
    <property type="molecule type" value="Genomic_DNA"/>
</dbReference>
<accession>A0AAE3U9W8</accession>
<keyword evidence="1" id="KW-0521">NADP</keyword>
<dbReference type="PANTHER" id="PTHR48106:SF18">
    <property type="entry name" value="QUINONE OXIDOREDUCTASE PIG3"/>
    <property type="match status" value="1"/>
</dbReference>
<comment type="caution">
    <text evidence="4">The sequence shown here is derived from an EMBL/GenBank/DDBJ whole genome shotgun (WGS) entry which is preliminary data.</text>
</comment>
<dbReference type="InterPro" id="IPR011032">
    <property type="entry name" value="GroES-like_sf"/>
</dbReference>
<dbReference type="SMART" id="SM00829">
    <property type="entry name" value="PKS_ER"/>
    <property type="match status" value="1"/>
</dbReference>
<sequence>MIQNPYDLSGLKNKKVIIRTPGPAEVCEIFEEDLPSLNADQVLVKVEYCGVALGDILFREGISPVEYPMTPGYDVVGHIVAIGTKVYGFKPGDRVAALTLKDGYSSYVCIDSEIIVAVPQGITSEKAIGAMLNYVTAYQLLVNKAKLAAGSSILIHGAAGGVGLAVLGLAKVLNITAYGTVSTHKVSTVTVAGGIPIDYTQTDFVKEILIKNGNGIDAVFDPIGGSNLWRSYKVLNKNGQLISFGVGEALKKEGNAKWRLFKAVWPLLVLKLLPNSRKVRLYTTTAKNRHLKEVIERVFAFVESGKITPVISKVFPLTSVVDAHKYLTDQRPMGKVLLKP</sequence>
<dbReference type="SUPFAM" id="SSF51735">
    <property type="entry name" value="NAD(P)-binding Rossmann-fold domains"/>
    <property type="match status" value="1"/>
</dbReference>
<dbReference type="GO" id="GO:0070402">
    <property type="term" value="F:NADPH binding"/>
    <property type="evidence" value="ECO:0007669"/>
    <property type="project" value="TreeGrafter"/>
</dbReference>
<gene>
    <name evidence="4" type="ORF">QNI16_33980</name>
</gene>
<organism evidence="4 5">
    <name type="scientific">Xanthocytophaga flava</name>
    <dbReference type="NCBI Taxonomy" id="3048013"/>
    <lineage>
        <taxon>Bacteria</taxon>
        <taxon>Pseudomonadati</taxon>
        <taxon>Bacteroidota</taxon>
        <taxon>Cytophagia</taxon>
        <taxon>Cytophagales</taxon>
        <taxon>Rhodocytophagaceae</taxon>
        <taxon>Xanthocytophaga</taxon>
    </lineage>
</organism>